<evidence type="ECO:0000313" key="10">
    <source>
        <dbReference type="Proteomes" id="UP000249130"/>
    </source>
</evidence>
<proteinExistence type="predicted"/>
<dbReference type="Gene3D" id="3.30.930.10">
    <property type="entry name" value="Bira Bifunctional Protein, Domain 2"/>
    <property type="match status" value="1"/>
</dbReference>
<dbReference type="InterPro" id="IPR004408">
    <property type="entry name" value="Biotin_CoA_COase_ligase"/>
</dbReference>
<dbReference type="EMBL" id="NPEX01000143">
    <property type="protein sequence ID" value="RAI42569.1"/>
    <property type="molecule type" value="Genomic_DNA"/>
</dbReference>
<reference evidence="9 10" key="1">
    <citation type="submission" date="2017-07" db="EMBL/GenBank/DDBJ databases">
        <title>Draft Genome Sequences of Select Purple Nonsulfur Bacteria.</title>
        <authorList>
            <person name="Lasarre B."/>
            <person name="Mckinlay J.B."/>
        </authorList>
    </citation>
    <scope>NUCLEOTIDE SEQUENCE [LARGE SCALE GENOMIC DNA]</scope>
    <source>
        <strain evidence="9 10">DSM 5909</strain>
    </source>
</reference>
<dbReference type="Pfam" id="PF03099">
    <property type="entry name" value="BPL_LplA_LipB"/>
    <property type="match status" value="1"/>
</dbReference>
<dbReference type="EC" id="6.3.4.15" evidence="5"/>
<dbReference type="PROSITE" id="PS51733">
    <property type="entry name" value="BPL_LPL_CATALYTIC"/>
    <property type="match status" value="1"/>
</dbReference>
<dbReference type="RefSeq" id="WP_111420553.1">
    <property type="nucleotide sequence ID" value="NZ_NPEX01000143.1"/>
</dbReference>
<dbReference type="InterPro" id="IPR004143">
    <property type="entry name" value="BPL_LPL_catalytic"/>
</dbReference>
<gene>
    <name evidence="9" type="ORF">CH341_18850</name>
</gene>
<dbReference type="SUPFAM" id="SSF55681">
    <property type="entry name" value="Class II aaRS and biotin synthetases"/>
    <property type="match status" value="1"/>
</dbReference>
<evidence type="ECO:0000256" key="7">
    <source>
        <dbReference type="SAM" id="MobiDB-lite"/>
    </source>
</evidence>
<dbReference type="GO" id="GO:0005524">
    <property type="term" value="F:ATP binding"/>
    <property type="evidence" value="ECO:0007669"/>
    <property type="project" value="UniProtKB-KW"/>
</dbReference>
<dbReference type="Proteomes" id="UP000249130">
    <property type="component" value="Unassembled WGS sequence"/>
</dbReference>
<comment type="caution">
    <text evidence="9">The sequence shown here is derived from an EMBL/GenBank/DDBJ whole genome shotgun (WGS) entry which is preliminary data.</text>
</comment>
<dbReference type="SUPFAM" id="SSF50037">
    <property type="entry name" value="C-terminal domain of transcriptional repressors"/>
    <property type="match status" value="1"/>
</dbReference>
<name>A0A327KUQ4_9BRAD</name>
<evidence type="ECO:0000256" key="2">
    <source>
        <dbReference type="ARBA" id="ARBA00022741"/>
    </source>
</evidence>
<keyword evidence="4" id="KW-0092">Biotin</keyword>
<evidence type="ECO:0000256" key="5">
    <source>
        <dbReference type="ARBA" id="ARBA00024227"/>
    </source>
</evidence>
<dbReference type="Gene3D" id="2.30.30.100">
    <property type="match status" value="1"/>
</dbReference>
<evidence type="ECO:0000259" key="8">
    <source>
        <dbReference type="PROSITE" id="PS51733"/>
    </source>
</evidence>
<feature type="region of interest" description="Disordered" evidence="7">
    <location>
        <begin position="258"/>
        <end position="277"/>
    </location>
</feature>
<keyword evidence="3" id="KW-0067">ATP-binding</keyword>
<dbReference type="Pfam" id="PF02237">
    <property type="entry name" value="BPL_C"/>
    <property type="match status" value="1"/>
</dbReference>
<keyword evidence="1 9" id="KW-0436">Ligase</keyword>
<dbReference type="NCBIfam" id="TIGR00121">
    <property type="entry name" value="birA_ligase"/>
    <property type="match status" value="1"/>
</dbReference>
<dbReference type="GO" id="GO:0004077">
    <property type="term" value="F:biotin--[biotin carboxyl-carrier protein] ligase activity"/>
    <property type="evidence" value="ECO:0007669"/>
    <property type="project" value="UniProtKB-EC"/>
</dbReference>
<keyword evidence="10" id="KW-1185">Reference proteome</keyword>
<evidence type="ECO:0000313" key="9">
    <source>
        <dbReference type="EMBL" id="RAI42569.1"/>
    </source>
</evidence>
<dbReference type="GO" id="GO:0005737">
    <property type="term" value="C:cytoplasm"/>
    <property type="evidence" value="ECO:0007669"/>
    <property type="project" value="TreeGrafter"/>
</dbReference>
<comment type="catalytic activity">
    <reaction evidence="6">
        <text>biotin + L-lysyl-[protein] + ATP = N(6)-biotinyl-L-lysyl-[protein] + AMP + diphosphate + H(+)</text>
        <dbReference type="Rhea" id="RHEA:11756"/>
        <dbReference type="Rhea" id="RHEA-COMP:9752"/>
        <dbReference type="Rhea" id="RHEA-COMP:10505"/>
        <dbReference type="ChEBI" id="CHEBI:15378"/>
        <dbReference type="ChEBI" id="CHEBI:29969"/>
        <dbReference type="ChEBI" id="CHEBI:30616"/>
        <dbReference type="ChEBI" id="CHEBI:33019"/>
        <dbReference type="ChEBI" id="CHEBI:57586"/>
        <dbReference type="ChEBI" id="CHEBI:83144"/>
        <dbReference type="ChEBI" id="CHEBI:456215"/>
        <dbReference type="EC" id="6.3.4.15"/>
    </reaction>
</comment>
<feature type="domain" description="BPL/LPL catalytic" evidence="8">
    <location>
        <begin position="24"/>
        <end position="202"/>
    </location>
</feature>
<accession>A0A327KUQ4</accession>
<organism evidence="9 10">
    <name type="scientific">Rhodoplanes roseus</name>
    <dbReference type="NCBI Taxonomy" id="29409"/>
    <lineage>
        <taxon>Bacteria</taxon>
        <taxon>Pseudomonadati</taxon>
        <taxon>Pseudomonadota</taxon>
        <taxon>Alphaproteobacteria</taxon>
        <taxon>Hyphomicrobiales</taxon>
        <taxon>Nitrobacteraceae</taxon>
        <taxon>Rhodoplanes</taxon>
    </lineage>
</organism>
<sequence>MHALVHDRLVAPLDAGDHTDGRIGDTVLRIPVVESTNAMLIELGRGGATDGTVLIAADQVGGRGKGERSWFSRRGESLCVSVLLRRSPRRDFGQLTLVAAVAIHDAVARLGIETSIKWPNDILLGDRKVCGILAEAAASPEGEIEFVVLGFGLNVSIAADDFPPALRDIAGSLQQATHRPLGCDSVLDPCLSALSDWIAVWEEHGFAPVAEAWRRHSSTLGRRVVVADEREQRSGTAVRLAADGALVLRDDAGREHHIHSGDICNGRAPVGRPGPGE</sequence>
<evidence type="ECO:0000256" key="3">
    <source>
        <dbReference type="ARBA" id="ARBA00022840"/>
    </source>
</evidence>
<dbReference type="AlphaFoldDB" id="A0A327KUQ4"/>
<evidence type="ECO:0000256" key="6">
    <source>
        <dbReference type="ARBA" id="ARBA00047846"/>
    </source>
</evidence>
<dbReference type="PANTHER" id="PTHR12835">
    <property type="entry name" value="BIOTIN PROTEIN LIGASE"/>
    <property type="match status" value="1"/>
</dbReference>
<dbReference type="OrthoDB" id="9807064at2"/>
<dbReference type="CDD" id="cd16442">
    <property type="entry name" value="BPL"/>
    <property type="match status" value="1"/>
</dbReference>
<dbReference type="PANTHER" id="PTHR12835:SF5">
    <property type="entry name" value="BIOTIN--PROTEIN LIGASE"/>
    <property type="match status" value="1"/>
</dbReference>
<protein>
    <recommendedName>
        <fullName evidence="5">biotin--[biotin carboxyl-carrier protein] ligase</fullName>
        <ecNumber evidence="5">6.3.4.15</ecNumber>
    </recommendedName>
</protein>
<dbReference type="InterPro" id="IPR008988">
    <property type="entry name" value="Transcriptional_repressor_C"/>
</dbReference>
<dbReference type="InterPro" id="IPR003142">
    <property type="entry name" value="BPL_C"/>
</dbReference>
<keyword evidence="2" id="KW-0547">Nucleotide-binding</keyword>
<evidence type="ECO:0000256" key="1">
    <source>
        <dbReference type="ARBA" id="ARBA00022598"/>
    </source>
</evidence>
<evidence type="ECO:0000256" key="4">
    <source>
        <dbReference type="ARBA" id="ARBA00023267"/>
    </source>
</evidence>
<dbReference type="InterPro" id="IPR045864">
    <property type="entry name" value="aa-tRNA-synth_II/BPL/LPL"/>
</dbReference>